<keyword evidence="2" id="KW-1185">Reference proteome</keyword>
<organism evidence="1 2">
    <name type="scientific">Actinocatenispora rupis</name>
    <dbReference type="NCBI Taxonomy" id="519421"/>
    <lineage>
        <taxon>Bacteria</taxon>
        <taxon>Bacillati</taxon>
        <taxon>Actinomycetota</taxon>
        <taxon>Actinomycetes</taxon>
        <taxon>Micromonosporales</taxon>
        <taxon>Micromonosporaceae</taxon>
        <taxon>Actinocatenispora</taxon>
    </lineage>
</organism>
<dbReference type="InterPro" id="IPR016888">
    <property type="entry name" value="UCP028498"/>
</dbReference>
<name>A0A8J3J7R5_9ACTN</name>
<accession>A0A8J3J7R5</accession>
<dbReference type="EMBL" id="BOMB01000010">
    <property type="protein sequence ID" value="GID10948.1"/>
    <property type="molecule type" value="Genomic_DNA"/>
</dbReference>
<dbReference type="Proteomes" id="UP000612808">
    <property type="component" value="Unassembled WGS sequence"/>
</dbReference>
<comment type="caution">
    <text evidence="1">The sequence shown here is derived from an EMBL/GenBank/DDBJ whole genome shotgun (WGS) entry which is preliminary data.</text>
</comment>
<evidence type="ECO:0000313" key="1">
    <source>
        <dbReference type="EMBL" id="GID10948.1"/>
    </source>
</evidence>
<proteinExistence type="predicted"/>
<evidence type="ECO:0000313" key="2">
    <source>
        <dbReference type="Proteomes" id="UP000612808"/>
    </source>
</evidence>
<evidence type="ECO:0008006" key="3">
    <source>
        <dbReference type="Google" id="ProtNLM"/>
    </source>
</evidence>
<dbReference type="RefSeq" id="WP_203656590.1">
    <property type="nucleotide sequence ID" value="NZ_BAAAZM010000004.1"/>
</dbReference>
<dbReference type="AlphaFoldDB" id="A0A8J3J7R5"/>
<protein>
    <recommendedName>
        <fullName evidence="3">DUF2255 family protein</fullName>
    </recommendedName>
</protein>
<sequence length="126" mass="14054">MATWSSDELDRIGAAVELDLESLRPDGTLRDPVTMWVVRDRDELYVRSVRGPDGPWYRGARSRHAGRIHAGGVDRDVDFSDAGPDRDTTSRIDAAYRRKYASYPADIVASVLSPQARAATIRLVPR</sequence>
<dbReference type="Pfam" id="PF10012">
    <property type="entry name" value="DUF2255"/>
    <property type="match status" value="1"/>
</dbReference>
<reference evidence="1" key="1">
    <citation type="submission" date="2021-01" db="EMBL/GenBank/DDBJ databases">
        <title>Whole genome shotgun sequence of Actinocatenispora rupis NBRC 107355.</title>
        <authorList>
            <person name="Komaki H."/>
            <person name="Tamura T."/>
        </authorList>
    </citation>
    <scope>NUCLEOTIDE SEQUENCE</scope>
    <source>
        <strain evidence="1">NBRC 107355</strain>
    </source>
</reference>
<gene>
    <name evidence="1" type="ORF">Aru02nite_18370</name>
</gene>